<dbReference type="HOGENOM" id="CLU_2883964_0_0_11"/>
<feature type="chain" id="PRO_5039484700" evidence="2">
    <location>
        <begin position="24"/>
        <end position="63"/>
    </location>
</feature>
<dbReference type="Proteomes" id="UP000013304">
    <property type="component" value="Chromosome"/>
</dbReference>
<evidence type="ECO:0000256" key="2">
    <source>
        <dbReference type="SAM" id="SignalP"/>
    </source>
</evidence>
<organism evidence="3 4">
    <name type="scientific">Streptomyces microflavus DSM 40593</name>
    <dbReference type="NCBI Taxonomy" id="1303692"/>
    <lineage>
        <taxon>Bacteria</taxon>
        <taxon>Bacillati</taxon>
        <taxon>Actinomycetota</taxon>
        <taxon>Actinomycetes</taxon>
        <taxon>Kitasatosporales</taxon>
        <taxon>Streptomycetaceae</taxon>
        <taxon>Streptomyces</taxon>
    </lineage>
</organism>
<reference evidence="3 4" key="1">
    <citation type="submission" date="2013-04" db="EMBL/GenBank/DDBJ databases">
        <title>Complete genome sequence of Streptomyces fulvissimus.</title>
        <authorList>
            <person name="Myronovskyi M."/>
            <person name="Tokovenko B."/>
            <person name="Manderscheid N."/>
            <person name="Petzke L."/>
            <person name="Luzhetskyy A."/>
        </authorList>
    </citation>
    <scope>NUCLEOTIDE SEQUENCE [LARGE SCALE GENOMIC DNA]</scope>
    <source>
        <strain evidence="3 4">DSM 40593</strain>
    </source>
</reference>
<name>N0CR48_STRMI</name>
<dbReference type="EMBL" id="CP005080">
    <property type="protein sequence ID" value="AGK78656.1"/>
    <property type="molecule type" value="Genomic_DNA"/>
</dbReference>
<keyword evidence="2" id="KW-0732">Signal</keyword>
<dbReference type="AlphaFoldDB" id="N0CR48"/>
<feature type="signal peptide" evidence="2">
    <location>
        <begin position="1"/>
        <end position="23"/>
    </location>
</feature>
<dbReference type="PATRIC" id="fig|1303692.3.peg.3752"/>
<dbReference type="RefSeq" id="WP_015610008.1">
    <property type="nucleotide sequence ID" value="NC_021177.1"/>
</dbReference>
<gene>
    <name evidence="3" type="ORF">SFUL_3738</name>
</gene>
<feature type="region of interest" description="Disordered" evidence="1">
    <location>
        <begin position="30"/>
        <end position="63"/>
    </location>
</feature>
<evidence type="ECO:0000313" key="3">
    <source>
        <dbReference type="EMBL" id="AGK78656.1"/>
    </source>
</evidence>
<proteinExistence type="predicted"/>
<evidence type="ECO:0000256" key="1">
    <source>
        <dbReference type="SAM" id="MobiDB-lite"/>
    </source>
</evidence>
<protein>
    <submittedName>
        <fullName evidence="3">Uncharacterized protein</fullName>
    </submittedName>
</protein>
<dbReference type="KEGG" id="sfi:SFUL_3738"/>
<accession>N0CR48</accession>
<sequence length="63" mass="6376">MHITRSLRRAAAVALLAALPILAAPAVSVAQPDRVATAEGDPGWGRAPVTEPPAAPLTDPGWG</sequence>
<evidence type="ECO:0000313" key="4">
    <source>
        <dbReference type="Proteomes" id="UP000013304"/>
    </source>
</evidence>